<dbReference type="Gene3D" id="3.30.110.10">
    <property type="entry name" value="Translation initiation factor 3 (IF-3), C-terminal domain"/>
    <property type="match status" value="1"/>
</dbReference>
<dbReference type="Pfam" id="PF05198">
    <property type="entry name" value="IF3_N"/>
    <property type="match status" value="1"/>
</dbReference>
<dbReference type="NCBIfam" id="TIGR00168">
    <property type="entry name" value="infC"/>
    <property type="match status" value="1"/>
</dbReference>
<dbReference type="GO" id="GO:0016020">
    <property type="term" value="C:membrane"/>
    <property type="evidence" value="ECO:0007669"/>
    <property type="project" value="TreeGrafter"/>
</dbReference>
<evidence type="ECO:0000313" key="8">
    <source>
        <dbReference type="EMBL" id="RLC37522.1"/>
    </source>
</evidence>
<keyword evidence="4" id="KW-0963">Cytoplasm</keyword>
<dbReference type="Gene3D" id="3.10.20.80">
    <property type="entry name" value="Translation initiation factor 3 (IF-3), N-terminal domain"/>
    <property type="match status" value="1"/>
</dbReference>
<dbReference type="SUPFAM" id="SSF55200">
    <property type="entry name" value="Translation initiation factor IF3, C-terminal domain"/>
    <property type="match status" value="1"/>
</dbReference>
<dbReference type="SUPFAM" id="SSF54364">
    <property type="entry name" value="Translation initiation factor IF3, N-terminal domain"/>
    <property type="match status" value="1"/>
</dbReference>
<feature type="domain" description="Translation initiation factor 3 C-terminal" evidence="6">
    <location>
        <begin position="92"/>
        <end position="176"/>
    </location>
</feature>
<evidence type="ECO:0000259" key="6">
    <source>
        <dbReference type="Pfam" id="PF00707"/>
    </source>
</evidence>
<evidence type="ECO:0000313" key="9">
    <source>
        <dbReference type="Proteomes" id="UP000281261"/>
    </source>
</evidence>
<dbReference type="GO" id="GO:0032790">
    <property type="term" value="P:ribosome disassembly"/>
    <property type="evidence" value="ECO:0007669"/>
    <property type="project" value="TreeGrafter"/>
</dbReference>
<accession>A0A420ZDE9</accession>
<gene>
    <name evidence="4" type="primary">infC</name>
    <name evidence="8" type="ORF">DRH29_01480</name>
</gene>
<name>A0A420ZDE9_UNCK3</name>
<evidence type="ECO:0000256" key="2">
    <source>
        <dbReference type="ARBA" id="ARBA00022540"/>
    </source>
</evidence>
<dbReference type="InterPro" id="IPR019815">
    <property type="entry name" value="Translation_initiation_fac_3_C"/>
</dbReference>
<dbReference type="AlphaFoldDB" id="A0A420ZDE9"/>
<evidence type="ECO:0000256" key="1">
    <source>
        <dbReference type="ARBA" id="ARBA00005439"/>
    </source>
</evidence>
<dbReference type="GO" id="GO:0043022">
    <property type="term" value="F:ribosome binding"/>
    <property type="evidence" value="ECO:0007669"/>
    <property type="project" value="TreeGrafter"/>
</dbReference>
<keyword evidence="3 4" id="KW-0648">Protein biosynthesis</keyword>
<protein>
    <recommendedName>
        <fullName evidence="4 5">Translation initiation factor IF-3</fullName>
    </recommendedName>
</protein>
<reference evidence="8 9" key="1">
    <citation type="submission" date="2018-06" db="EMBL/GenBank/DDBJ databases">
        <title>Extensive metabolic versatility and redundancy in microbially diverse, dynamic hydrothermal sediments.</title>
        <authorList>
            <person name="Dombrowski N."/>
            <person name="Teske A."/>
            <person name="Baker B.J."/>
        </authorList>
    </citation>
    <scope>NUCLEOTIDE SEQUENCE [LARGE SCALE GENOMIC DNA]</scope>
    <source>
        <strain evidence="8">B79_G16</strain>
    </source>
</reference>
<dbReference type="HAMAP" id="MF_00080">
    <property type="entry name" value="IF_3"/>
    <property type="match status" value="1"/>
</dbReference>
<dbReference type="GO" id="GO:0005829">
    <property type="term" value="C:cytosol"/>
    <property type="evidence" value="ECO:0007669"/>
    <property type="project" value="TreeGrafter"/>
</dbReference>
<comment type="subunit">
    <text evidence="4">Monomer.</text>
</comment>
<comment type="subcellular location">
    <subcellularLocation>
        <location evidence="4">Cytoplasm</location>
    </subcellularLocation>
</comment>
<dbReference type="EMBL" id="QMNG01000003">
    <property type="protein sequence ID" value="RLC37522.1"/>
    <property type="molecule type" value="Genomic_DNA"/>
</dbReference>
<dbReference type="GO" id="GO:0003743">
    <property type="term" value="F:translation initiation factor activity"/>
    <property type="evidence" value="ECO:0007669"/>
    <property type="project" value="UniProtKB-UniRule"/>
</dbReference>
<evidence type="ECO:0000256" key="5">
    <source>
        <dbReference type="NCBIfam" id="TIGR00168"/>
    </source>
</evidence>
<proteinExistence type="inferred from homology"/>
<feature type="domain" description="Translation initiation factor 3 N-terminal" evidence="7">
    <location>
        <begin position="15"/>
        <end position="81"/>
    </location>
</feature>
<dbReference type="Pfam" id="PF00707">
    <property type="entry name" value="IF3_C"/>
    <property type="match status" value="1"/>
</dbReference>
<comment type="similarity">
    <text evidence="1 4">Belongs to the IF-3 family.</text>
</comment>
<dbReference type="PANTHER" id="PTHR10938">
    <property type="entry name" value="TRANSLATION INITIATION FACTOR IF-3"/>
    <property type="match status" value="1"/>
</dbReference>
<evidence type="ECO:0000259" key="7">
    <source>
        <dbReference type="Pfam" id="PF05198"/>
    </source>
</evidence>
<keyword evidence="2 4" id="KW-0396">Initiation factor</keyword>
<dbReference type="InterPro" id="IPR036788">
    <property type="entry name" value="T_IF-3_C_sf"/>
</dbReference>
<dbReference type="FunFam" id="3.30.110.10:FF:000001">
    <property type="entry name" value="Translation initiation factor IF-3"/>
    <property type="match status" value="1"/>
</dbReference>
<evidence type="ECO:0000256" key="3">
    <source>
        <dbReference type="ARBA" id="ARBA00022917"/>
    </source>
</evidence>
<comment type="caution">
    <text evidence="8">The sequence shown here is derived from an EMBL/GenBank/DDBJ whole genome shotgun (WGS) entry which is preliminary data.</text>
</comment>
<dbReference type="InterPro" id="IPR001288">
    <property type="entry name" value="Translation_initiation_fac_3"/>
</dbReference>
<dbReference type="Proteomes" id="UP000281261">
    <property type="component" value="Unassembled WGS sequence"/>
</dbReference>
<organism evidence="8 9">
    <name type="scientific">candidate division Kazan bacterium</name>
    <dbReference type="NCBI Taxonomy" id="2202143"/>
    <lineage>
        <taxon>Bacteria</taxon>
        <taxon>Bacteria division Kazan-3B-28</taxon>
    </lineage>
</organism>
<dbReference type="InterPro" id="IPR019814">
    <property type="entry name" value="Translation_initiation_fac_3_N"/>
</dbReference>
<dbReference type="InterPro" id="IPR036787">
    <property type="entry name" value="T_IF-3_N_sf"/>
</dbReference>
<evidence type="ECO:0000256" key="4">
    <source>
        <dbReference type="HAMAP-Rule" id="MF_00080"/>
    </source>
</evidence>
<comment type="function">
    <text evidence="4">IF-3 binds to the 30S ribosomal subunit and shifts the equilibrium between 70S ribosomes and their 50S and 30S subunits in favor of the free subunits, thus enhancing the availability of 30S subunits on which protein synthesis initiation begins.</text>
</comment>
<dbReference type="PANTHER" id="PTHR10938:SF0">
    <property type="entry name" value="TRANSLATION INITIATION FACTOR IF-3, MITOCHONDRIAL"/>
    <property type="match status" value="1"/>
</dbReference>
<sequence length="176" mass="19969">MKRHRRKPYTPQVRINERIRVPEVHLIDGQGKSRGSVPTATALVMAREAGLDLVEVSSNANPPIAKIIDAGKYKYDQAKAKSRTKKHQKEASIKEIRLGFKIDDHDFDVKFNRAKKFLSQGDKVKAAVIFRGREITHIDLGKKLLDKFVDRLSEVARIEQAPIRQGRSIHTVLSPK</sequence>